<keyword evidence="3" id="KW-0697">Rotamase</keyword>
<evidence type="ECO:0000256" key="1">
    <source>
        <dbReference type="ARBA" id="ARBA00022737"/>
    </source>
</evidence>
<dbReference type="Gene3D" id="3.10.50.40">
    <property type="match status" value="1"/>
</dbReference>
<organism evidence="5 6">
    <name type="scientific">Galendromus occidentalis</name>
    <name type="common">western predatory mite</name>
    <dbReference type="NCBI Taxonomy" id="34638"/>
    <lineage>
        <taxon>Eukaryota</taxon>
        <taxon>Metazoa</taxon>
        <taxon>Ecdysozoa</taxon>
        <taxon>Arthropoda</taxon>
        <taxon>Chelicerata</taxon>
        <taxon>Arachnida</taxon>
        <taxon>Acari</taxon>
        <taxon>Parasitiformes</taxon>
        <taxon>Mesostigmata</taxon>
        <taxon>Gamasina</taxon>
        <taxon>Phytoseioidea</taxon>
        <taxon>Phytoseiidae</taxon>
        <taxon>Typhlodrominae</taxon>
        <taxon>Galendromus</taxon>
    </lineage>
</organism>
<feature type="domain" description="PPIase FKBP-type" evidence="4">
    <location>
        <begin position="37"/>
        <end position="125"/>
    </location>
</feature>
<dbReference type="Pfam" id="PF00254">
    <property type="entry name" value="FKBP_C"/>
    <property type="match status" value="1"/>
</dbReference>
<gene>
    <name evidence="6" type="primary">LOC100900482</name>
</gene>
<proteinExistence type="predicted"/>
<dbReference type="GeneID" id="100900482"/>
<evidence type="ECO:0000313" key="5">
    <source>
        <dbReference type="Proteomes" id="UP000694867"/>
    </source>
</evidence>
<dbReference type="PANTHER" id="PTHR46512:SF9">
    <property type="entry name" value="PEPTIDYLPROLYL ISOMERASE"/>
    <property type="match status" value="1"/>
</dbReference>
<dbReference type="PANTHER" id="PTHR46512">
    <property type="entry name" value="PEPTIDYLPROLYL ISOMERASE"/>
    <property type="match status" value="1"/>
</dbReference>
<evidence type="ECO:0000259" key="4">
    <source>
        <dbReference type="PROSITE" id="PS50059"/>
    </source>
</evidence>
<dbReference type="InterPro" id="IPR050754">
    <property type="entry name" value="FKBP4/5/8-like"/>
</dbReference>
<dbReference type="Proteomes" id="UP000694867">
    <property type="component" value="Unplaced"/>
</dbReference>
<accession>A0AAJ6QQF5</accession>
<comment type="catalytic activity">
    <reaction evidence="3">
        <text>[protein]-peptidylproline (omega=180) = [protein]-peptidylproline (omega=0)</text>
        <dbReference type="Rhea" id="RHEA:16237"/>
        <dbReference type="Rhea" id="RHEA-COMP:10747"/>
        <dbReference type="Rhea" id="RHEA-COMP:10748"/>
        <dbReference type="ChEBI" id="CHEBI:83833"/>
        <dbReference type="ChEBI" id="CHEBI:83834"/>
        <dbReference type="EC" id="5.2.1.8"/>
    </reaction>
</comment>
<evidence type="ECO:0000313" key="6">
    <source>
        <dbReference type="RefSeq" id="XP_003740534.1"/>
    </source>
</evidence>
<dbReference type="Gene3D" id="1.25.40.10">
    <property type="entry name" value="Tetratricopeptide repeat domain"/>
    <property type="match status" value="1"/>
</dbReference>
<dbReference type="InterPro" id="IPR001179">
    <property type="entry name" value="PPIase_FKBP_dom"/>
</dbReference>
<keyword evidence="5" id="KW-1185">Reference proteome</keyword>
<keyword evidence="2" id="KW-0802">TPR repeat</keyword>
<sequence>MDKISVDELKSSGEPLLPDLLYKLTIAAGAGDTVQGNSEVEVELRLILKGQTVLEYSDKPFVKHLDQILPTGLSIALSTMCQGERSLIWMDSSLAFGPNPVLLGPGVKIPKDSNLVFEVQLKSWNDKPAPSKLRFKNRATSESFSLIQAELLKAETLMENGRKNQAYGLLKSCLHSARRLKIDCEKAREENDARENLVHYLTVKSAGCAYELGKYPQAVSLSKEALEMDRFDSYVNYICGCACFSLGLLAAAIRYMRAAHHNDLENPVYEKKLREIEKHQALLEKDIDFDSDKEETEEYAAVLLQKLTLNEKKLRRDIKIFVNEQFETERIVLVGGGFRPSLLRGIADKIQENSMKPGRNPGIRVINTKDDVLKLSR</sequence>
<dbReference type="AlphaFoldDB" id="A0AAJ6QQF5"/>
<protein>
    <recommendedName>
        <fullName evidence="3">peptidylprolyl isomerase</fullName>
        <ecNumber evidence="3">5.2.1.8</ecNumber>
    </recommendedName>
</protein>
<dbReference type="PROSITE" id="PS50059">
    <property type="entry name" value="FKBP_PPIASE"/>
    <property type="match status" value="1"/>
</dbReference>
<name>A0AAJ6QQF5_9ACAR</name>
<dbReference type="SUPFAM" id="SSF48452">
    <property type="entry name" value="TPR-like"/>
    <property type="match status" value="1"/>
</dbReference>
<dbReference type="GO" id="GO:0003755">
    <property type="term" value="F:peptidyl-prolyl cis-trans isomerase activity"/>
    <property type="evidence" value="ECO:0007669"/>
    <property type="project" value="UniProtKB-KW"/>
</dbReference>
<keyword evidence="3" id="KW-0413">Isomerase</keyword>
<dbReference type="KEGG" id="goe:100900482"/>
<evidence type="ECO:0000256" key="3">
    <source>
        <dbReference type="PROSITE-ProRule" id="PRU00277"/>
    </source>
</evidence>
<dbReference type="InterPro" id="IPR011990">
    <property type="entry name" value="TPR-like_helical_dom_sf"/>
</dbReference>
<keyword evidence="1" id="KW-0677">Repeat</keyword>
<dbReference type="RefSeq" id="XP_003740534.1">
    <property type="nucleotide sequence ID" value="XM_003740486.1"/>
</dbReference>
<dbReference type="SUPFAM" id="SSF54534">
    <property type="entry name" value="FKBP-like"/>
    <property type="match status" value="1"/>
</dbReference>
<dbReference type="InterPro" id="IPR046357">
    <property type="entry name" value="PPIase_dom_sf"/>
</dbReference>
<reference evidence="6" key="1">
    <citation type="submission" date="2025-08" db="UniProtKB">
        <authorList>
            <consortium name="RefSeq"/>
        </authorList>
    </citation>
    <scope>IDENTIFICATION</scope>
</reference>
<evidence type="ECO:0000256" key="2">
    <source>
        <dbReference type="ARBA" id="ARBA00022803"/>
    </source>
</evidence>
<dbReference type="EC" id="5.2.1.8" evidence="3"/>